<dbReference type="Proteomes" id="UP000046392">
    <property type="component" value="Unplaced"/>
</dbReference>
<evidence type="ECO:0000259" key="7">
    <source>
        <dbReference type="Pfam" id="PF05010"/>
    </source>
</evidence>
<evidence type="ECO:0000256" key="4">
    <source>
        <dbReference type="ARBA" id="ARBA00023054"/>
    </source>
</evidence>
<feature type="domain" description="Transforming acidic coiled-coil-containing protein C-terminal" evidence="7">
    <location>
        <begin position="7"/>
        <end position="121"/>
    </location>
</feature>
<dbReference type="GO" id="GO:0005856">
    <property type="term" value="C:cytoskeleton"/>
    <property type="evidence" value="ECO:0007669"/>
    <property type="project" value="UniProtKB-SubCell"/>
</dbReference>
<dbReference type="InterPro" id="IPR007707">
    <property type="entry name" value="TACC_C"/>
</dbReference>
<evidence type="ECO:0000256" key="1">
    <source>
        <dbReference type="ARBA" id="ARBA00004245"/>
    </source>
</evidence>
<comment type="subcellular location">
    <subcellularLocation>
        <location evidence="1">Cytoplasm</location>
        <location evidence="1">Cytoskeleton</location>
    </subcellularLocation>
</comment>
<keyword evidence="3" id="KW-0963">Cytoplasm</keyword>
<comment type="similarity">
    <text evidence="2">Belongs to the TACC family.</text>
</comment>
<evidence type="ECO:0000256" key="5">
    <source>
        <dbReference type="ARBA" id="ARBA00023212"/>
    </source>
</evidence>
<evidence type="ECO:0000256" key="6">
    <source>
        <dbReference type="SAM" id="Coils"/>
    </source>
</evidence>
<protein>
    <submittedName>
        <fullName evidence="9">TACC_C domain-containing protein</fullName>
    </submittedName>
</protein>
<dbReference type="WBParaSite" id="SPAL_0000378400.1">
    <property type="protein sequence ID" value="SPAL_0000378400.1"/>
    <property type="gene ID" value="SPAL_0000378400"/>
</dbReference>
<sequence length="127" mass="14319">MEASLVVLNRDYVTAIQKITALQTSCETAVAKSKQLENDLKDYETSAATLTEHQNKKNTTLTAQVSTLENEKEALEQNTRSLEDELIEVRDKYENAQETTINLKSHSEGATNTALELQRVHQQLKKI</sequence>
<keyword evidence="8" id="KW-1185">Reference proteome</keyword>
<dbReference type="AlphaFoldDB" id="A0A0N5BCN9"/>
<accession>A0A0N5BCN9</accession>
<dbReference type="Pfam" id="PF05010">
    <property type="entry name" value="TACC_C"/>
    <property type="match status" value="1"/>
</dbReference>
<organism evidence="8 9">
    <name type="scientific">Strongyloides papillosus</name>
    <name type="common">Intestinal threadworm</name>
    <dbReference type="NCBI Taxonomy" id="174720"/>
    <lineage>
        <taxon>Eukaryota</taxon>
        <taxon>Metazoa</taxon>
        <taxon>Ecdysozoa</taxon>
        <taxon>Nematoda</taxon>
        <taxon>Chromadorea</taxon>
        <taxon>Rhabditida</taxon>
        <taxon>Tylenchina</taxon>
        <taxon>Panagrolaimomorpha</taxon>
        <taxon>Strongyloidoidea</taxon>
        <taxon>Strongyloididae</taxon>
        <taxon>Strongyloides</taxon>
    </lineage>
</organism>
<feature type="coiled-coil region" evidence="6">
    <location>
        <begin position="26"/>
        <end position="99"/>
    </location>
</feature>
<evidence type="ECO:0000256" key="2">
    <source>
        <dbReference type="ARBA" id="ARBA00009423"/>
    </source>
</evidence>
<dbReference type="Gene3D" id="1.10.287.1490">
    <property type="match status" value="1"/>
</dbReference>
<keyword evidence="5" id="KW-0206">Cytoskeleton</keyword>
<reference evidence="9" key="1">
    <citation type="submission" date="2017-02" db="UniProtKB">
        <authorList>
            <consortium name="WormBaseParasite"/>
        </authorList>
    </citation>
    <scope>IDENTIFICATION</scope>
</reference>
<evidence type="ECO:0000313" key="8">
    <source>
        <dbReference type="Proteomes" id="UP000046392"/>
    </source>
</evidence>
<evidence type="ECO:0000313" key="9">
    <source>
        <dbReference type="WBParaSite" id="SPAL_0000378400.1"/>
    </source>
</evidence>
<proteinExistence type="inferred from homology"/>
<name>A0A0N5BCN9_STREA</name>
<evidence type="ECO:0000256" key="3">
    <source>
        <dbReference type="ARBA" id="ARBA00022490"/>
    </source>
</evidence>
<keyword evidence="4 6" id="KW-0175">Coiled coil</keyword>